<comment type="caution">
    <text evidence="2">The sequence shown here is derived from an EMBL/GenBank/DDBJ whole genome shotgun (WGS) entry which is preliminary data.</text>
</comment>
<evidence type="ECO:0000313" key="2">
    <source>
        <dbReference type="EMBL" id="MXV18615.1"/>
    </source>
</evidence>
<name>A0A6I4YM00_9DEIO</name>
<gene>
    <name evidence="2" type="ORF">GLX28_03055</name>
</gene>
<sequence length="251" mass="26481">MAGSTAVQPGLYRVVVPLFGAEKPAMRQLAQASESWTTSVQLMEKLYATGRLRLGWPPIGGGFRYRFPRTNRLNPRTGLDALDGMYLPRKGYDEGAGTFWCLVAVTAVASRSPVSDLFDMIVSHTPGLFPLALGSRQARRAVGLVRFQRYAGAVAAPQPSTGVKPIPAPAPTPSTTPKPTTQPSTPKPGVPATTPVQKVAQTATAAADKTVQTTRAVTAKASVAARQNPWAVVAGIGAGLLLLNALQRRNA</sequence>
<accession>A0A6I4YM00</accession>
<keyword evidence="3" id="KW-1185">Reference proteome</keyword>
<dbReference type="RefSeq" id="WP_160976624.1">
    <property type="nucleotide sequence ID" value="NZ_WVHK01000006.1"/>
</dbReference>
<evidence type="ECO:0000256" key="1">
    <source>
        <dbReference type="SAM" id="MobiDB-lite"/>
    </source>
</evidence>
<dbReference type="Proteomes" id="UP000430519">
    <property type="component" value="Unassembled WGS sequence"/>
</dbReference>
<feature type="compositionally biased region" description="Pro residues" evidence="1">
    <location>
        <begin position="166"/>
        <end position="176"/>
    </location>
</feature>
<organism evidence="2 3">
    <name type="scientific">Deinococcus xianganensis</name>
    <dbReference type="NCBI Taxonomy" id="1507289"/>
    <lineage>
        <taxon>Bacteria</taxon>
        <taxon>Thermotogati</taxon>
        <taxon>Deinococcota</taxon>
        <taxon>Deinococci</taxon>
        <taxon>Deinococcales</taxon>
        <taxon>Deinococcaceae</taxon>
        <taxon>Deinococcus</taxon>
    </lineage>
</organism>
<protein>
    <submittedName>
        <fullName evidence="2">Uncharacterized protein</fullName>
    </submittedName>
</protein>
<feature type="region of interest" description="Disordered" evidence="1">
    <location>
        <begin position="158"/>
        <end position="194"/>
    </location>
</feature>
<reference evidence="2 3" key="1">
    <citation type="submission" date="2019-11" db="EMBL/GenBank/DDBJ databases">
        <title>Genome sequence of Deinococcus xianganensis Y35, AI-2 producing algicidal bacterium, isolated from lake water.</title>
        <authorList>
            <person name="Li Y."/>
        </authorList>
    </citation>
    <scope>NUCLEOTIDE SEQUENCE [LARGE SCALE GENOMIC DNA]</scope>
    <source>
        <strain evidence="2 3">Y35</strain>
    </source>
</reference>
<dbReference type="AlphaFoldDB" id="A0A6I4YM00"/>
<dbReference type="EMBL" id="WVHK01000006">
    <property type="protein sequence ID" value="MXV18615.1"/>
    <property type="molecule type" value="Genomic_DNA"/>
</dbReference>
<proteinExistence type="predicted"/>
<evidence type="ECO:0000313" key="3">
    <source>
        <dbReference type="Proteomes" id="UP000430519"/>
    </source>
</evidence>